<comment type="caution">
    <text evidence="3">The sequence shown here is derived from an EMBL/GenBank/DDBJ whole genome shotgun (WGS) entry which is preliminary data.</text>
</comment>
<name>A0A0W0VRR1_9GAMM</name>
<proteinExistence type="predicted"/>
<keyword evidence="4" id="KW-1185">Reference proteome</keyword>
<reference evidence="3 4" key="1">
    <citation type="submission" date="2015-11" db="EMBL/GenBank/DDBJ databases">
        <title>Genomic analysis of 38 Legionella species identifies large and diverse effector repertoires.</title>
        <authorList>
            <person name="Burstein D."/>
            <person name="Amaro F."/>
            <person name="Zusman T."/>
            <person name="Lifshitz Z."/>
            <person name="Cohen O."/>
            <person name="Gilbert J.A."/>
            <person name="Pupko T."/>
            <person name="Shuman H.A."/>
            <person name="Segal G."/>
        </authorList>
    </citation>
    <scope>NUCLEOTIDE SEQUENCE [LARGE SCALE GENOMIC DNA]</scope>
    <source>
        <strain evidence="3 4">ATCC 49751</strain>
    </source>
</reference>
<feature type="region of interest" description="Disordered" evidence="2">
    <location>
        <begin position="408"/>
        <end position="436"/>
    </location>
</feature>
<feature type="coiled-coil region" evidence="1">
    <location>
        <begin position="288"/>
        <end position="315"/>
    </location>
</feature>
<organism evidence="3 4">
    <name type="scientific">Legionella lansingensis</name>
    <dbReference type="NCBI Taxonomy" id="45067"/>
    <lineage>
        <taxon>Bacteria</taxon>
        <taxon>Pseudomonadati</taxon>
        <taxon>Pseudomonadota</taxon>
        <taxon>Gammaproteobacteria</taxon>
        <taxon>Legionellales</taxon>
        <taxon>Legionellaceae</taxon>
        <taxon>Legionella</taxon>
    </lineage>
</organism>
<feature type="compositionally biased region" description="Basic and acidic residues" evidence="2">
    <location>
        <begin position="412"/>
        <end position="425"/>
    </location>
</feature>
<dbReference type="RefSeq" id="WP_058387151.1">
    <property type="nucleotide sequence ID" value="NZ_LNYI01000021.1"/>
</dbReference>
<evidence type="ECO:0000313" key="4">
    <source>
        <dbReference type="Proteomes" id="UP000054869"/>
    </source>
</evidence>
<evidence type="ECO:0000313" key="3">
    <source>
        <dbReference type="EMBL" id="KTD22830.1"/>
    </source>
</evidence>
<keyword evidence="1" id="KW-0175">Coiled coil</keyword>
<evidence type="ECO:0000256" key="1">
    <source>
        <dbReference type="SAM" id="Coils"/>
    </source>
</evidence>
<dbReference type="AlphaFoldDB" id="A0A0W0VRR1"/>
<sequence>MKSKKDTTKEASVIKRSKLEPPYDAGDCGYYAVCVGLLHLGMQAKTDEKLAATINNSQMLSTVFSHMPKISRITGANNVQTLENILTELNATGWDSLSFKEILSEFSDGIRSSLVASDWGVNYFKAILREGAWVLDHQKWMDLPPFKRLNGKILDRMVELANGKDVDIDKAGELRFQATLEIFKELEDTALKSMATAVITKHYGPRSAKAWVDDEFLRYFSKLLFPNAENVFFDPKGIEITSKGPSTSHWYIDVPKNDTTDSLLKTVNSGSSKDLKEIEVYRVKDKHSDNLSTLIKEHEELLKAQQQLITTFKDAASGLYAKYLDSSLAEGLSALSYFDKEPPTQETIDNALIPIIAADETSTKVYTELSMTRKSIADMNEKIKKVEKELELRKDKTSISSLISSGLSLQTSKEKHGNPKARDEIQIPQSKDLSST</sequence>
<gene>
    <name evidence="3" type="ORF">Llan_1071</name>
</gene>
<dbReference type="EMBL" id="LNYI01000021">
    <property type="protein sequence ID" value="KTD22830.1"/>
    <property type="molecule type" value="Genomic_DNA"/>
</dbReference>
<protein>
    <submittedName>
        <fullName evidence="3">Uncharacterized protein</fullName>
    </submittedName>
</protein>
<accession>A0A0W0VRR1</accession>
<feature type="compositionally biased region" description="Polar residues" evidence="2">
    <location>
        <begin position="427"/>
        <end position="436"/>
    </location>
</feature>
<evidence type="ECO:0000256" key="2">
    <source>
        <dbReference type="SAM" id="MobiDB-lite"/>
    </source>
</evidence>
<dbReference type="Proteomes" id="UP000054869">
    <property type="component" value="Unassembled WGS sequence"/>
</dbReference>
<feature type="coiled-coil region" evidence="1">
    <location>
        <begin position="369"/>
        <end position="396"/>
    </location>
</feature>
<dbReference type="PATRIC" id="fig|45067.4.peg.1121"/>